<dbReference type="Proteomes" id="UP001171165">
    <property type="component" value="Unassembled WGS sequence"/>
</dbReference>
<evidence type="ECO:0000313" key="2">
    <source>
        <dbReference type="Proteomes" id="UP001171165"/>
    </source>
</evidence>
<dbReference type="InterPro" id="IPR058601">
    <property type="entry name" value="Phage_phiTE_015-like"/>
</dbReference>
<sequence length="117" mass="13772">MDKSRQQFEEFIKFHMDDAEINNKFETANNGLNYADQYVDLMWISWQASRESLINNLPESINCPTAPELIWLQIDPEPEEINKPEFPVNLRSDDVTWCADKIHPTDTLYIRADLIQK</sequence>
<comment type="caution">
    <text evidence="1">The sequence shown here is derived from an EMBL/GenBank/DDBJ whole genome shotgun (WGS) entry which is preliminary data.</text>
</comment>
<reference evidence="1" key="1">
    <citation type="submission" date="2023-06" db="EMBL/GenBank/DDBJ databases">
        <authorList>
            <consortium name="Clinical and Environmental Microbiology Branch: Whole genome sequencing antimicrobial resistance pathogens in the healthcare setting"/>
        </authorList>
    </citation>
    <scope>NUCLEOTIDE SEQUENCE</scope>
    <source>
        <strain evidence="1">Microbial</strain>
    </source>
</reference>
<dbReference type="RefSeq" id="WP_110706712.1">
    <property type="nucleotide sequence ID" value="NZ_CAXOJF010000002.1"/>
</dbReference>
<dbReference type="Pfam" id="PF26207">
    <property type="entry name" value="Phage_phiTE_015"/>
    <property type="match status" value="1"/>
</dbReference>
<organism evidence="1 2">
    <name type="scientific">Proteus mirabilis</name>
    <dbReference type="NCBI Taxonomy" id="584"/>
    <lineage>
        <taxon>Bacteria</taxon>
        <taxon>Pseudomonadati</taxon>
        <taxon>Pseudomonadota</taxon>
        <taxon>Gammaproteobacteria</taxon>
        <taxon>Enterobacterales</taxon>
        <taxon>Morganellaceae</taxon>
        <taxon>Proteus</taxon>
    </lineage>
</organism>
<dbReference type="AlphaFoldDB" id="A0AAN3YW19"/>
<accession>A0AAN3YW19</accession>
<evidence type="ECO:0000313" key="1">
    <source>
        <dbReference type="EMBL" id="EKW9777777.1"/>
    </source>
</evidence>
<proteinExistence type="predicted"/>
<gene>
    <name evidence="1" type="ORF">PW210_003651</name>
</gene>
<dbReference type="EMBL" id="ABKSPD020000017">
    <property type="protein sequence ID" value="EKW9777777.1"/>
    <property type="molecule type" value="Genomic_DNA"/>
</dbReference>
<name>A0AAN3YW19_PROMI</name>
<protein>
    <submittedName>
        <fullName evidence="1">Uncharacterized protein</fullName>
    </submittedName>
</protein>